<name>A0A097IG09_9CORY</name>
<evidence type="ECO:0000313" key="4">
    <source>
        <dbReference type="Proteomes" id="UP000029914"/>
    </source>
</evidence>
<dbReference type="HOGENOM" id="CLU_099007_0_0_11"/>
<proteinExistence type="inferred from homology"/>
<dbReference type="SMART" id="SM00867">
    <property type="entry name" value="YceI"/>
    <property type="match status" value="1"/>
</dbReference>
<dbReference type="Gene3D" id="2.40.128.110">
    <property type="entry name" value="Lipid/polyisoprenoid-binding, YceI-like"/>
    <property type="match status" value="1"/>
</dbReference>
<reference evidence="3 4" key="1">
    <citation type="submission" date="2013-09" db="EMBL/GenBank/DDBJ databases">
        <title>Complete genome sequence of Corynebacterium doosanense CAU 212(T) (=DSM 45436(T)), isolated from activated sludge.</title>
        <authorList>
            <person name="Schaffert L."/>
            <person name="Albersmeier A."/>
            <person name="Kalinowski J."/>
            <person name="Ruckert C."/>
        </authorList>
    </citation>
    <scope>NUCLEOTIDE SEQUENCE [LARGE SCALE GENOMIC DNA]</scope>
    <source>
        <strain evidence="3 4">CAU 212</strain>
    </source>
</reference>
<dbReference type="PANTHER" id="PTHR34406">
    <property type="entry name" value="PROTEIN YCEI"/>
    <property type="match status" value="1"/>
</dbReference>
<dbReference type="EMBL" id="CP006764">
    <property type="protein sequence ID" value="AIT61066.1"/>
    <property type="molecule type" value="Genomic_DNA"/>
</dbReference>
<dbReference type="OrthoDB" id="117810at2"/>
<evidence type="ECO:0000256" key="1">
    <source>
        <dbReference type="ARBA" id="ARBA00008812"/>
    </source>
</evidence>
<organism evidence="3 4">
    <name type="scientific">Corynebacterium doosanense CAU 212 = DSM 45436</name>
    <dbReference type="NCBI Taxonomy" id="558173"/>
    <lineage>
        <taxon>Bacteria</taxon>
        <taxon>Bacillati</taxon>
        <taxon>Actinomycetota</taxon>
        <taxon>Actinomycetes</taxon>
        <taxon>Mycobacteriales</taxon>
        <taxon>Corynebacteriaceae</taxon>
        <taxon>Corynebacterium</taxon>
    </lineage>
</organism>
<dbReference type="KEGG" id="cdo:CDOO_07230"/>
<dbReference type="Proteomes" id="UP000029914">
    <property type="component" value="Chromosome"/>
</dbReference>
<keyword evidence="4" id="KW-1185">Reference proteome</keyword>
<protein>
    <recommendedName>
        <fullName evidence="2">Lipid/polyisoprenoid-binding YceI-like domain-containing protein</fullName>
    </recommendedName>
</protein>
<comment type="similarity">
    <text evidence="1">Belongs to the UPF0312 family.</text>
</comment>
<accession>A0A097IG09</accession>
<dbReference type="RefSeq" id="WP_018021631.1">
    <property type="nucleotide sequence ID" value="NZ_AQUX01000003.1"/>
</dbReference>
<dbReference type="InterPro" id="IPR036761">
    <property type="entry name" value="TTHA0802/YceI-like_sf"/>
</dbReference>
<evidence type="ECO:0000259" key="2">
    <source>
        <dbReference type="SMART" id="SM00867"/>
    </source>
</evidence>
<dbReference type="eggNOG" id="COG2353">
    <property type="taxonomic scope" value="Bacteria"/>
</dbReference>
<evidence type="ECO:0000313" key="3">
    <source>
        <dbReference type="EMBL" id="AIT61066.1"/>
    </source>
</evidence>
<dbReference type="STRING" id="558173.CDOO_07230"/>
<dbReference type="PANTHER" id="PTHR34406:SF1">
    <property type="entry name" value="PROTEIN YCEI"/>
    <property type="match status" value="1"/>
</dbReference>
<dbReference type="SUPFAM" id="SSF101874">
    <property type="entry name" value="YceI-like"/>
    <property type="match status" value="1"/>
</dbReference>
<gene>
    <name evidence="3" type="ORF">CDOO_07230</name>
</gene>
<dbReference type="InterPro" id="IPR007372">
    <property type="entry name" value="Lipid/polyisoprenoid-bd_YceI"/>
</dbReference>
<sequence>MKKSRVNPKIVITVGVVLIVLLAAVALVPVLWAAIAGPGVKTGPLDASDAEPATTDINGTWQVTPGTPPNTSSVGFTFDEILPNEERSTSGSTQGVSGSVVVEEGQITAGEIIVDMTNVVTDRDVRDESVRNKLFETSRFPTAAFHITDPVDVSHVPDDGTAVPVELTGDLTIKGHTHEITHTFDALRDGDSIVISGSPVIDRNDYGVESPEMIAAKIADEGTIDLRLSFRKDH</sequence>
<feature type="domain" description="Lipid/polyisoprenoid-binding YceI-like" evidence="2">
    <location>
        <begin position="60"/>
        <end position="231"/>
    </location>
</feature>
<dbReference type="AlphaFoldDB" id="A0A097IG09"/>
<dbReference type="Pfam" id="PF04264">
    <property type="entry name" value="YceI"/>
    <property type="match status" value="1"/>
</dbReference>